<name>A0A0D7APX1_9AGAR</name>
<keyword evidence="2" id="KW-1185">Reference proteome</keyword>
<evidence type="ECO:0000313" key="2">
    <source>
        <dbReference type="Proteomes" id="UP000054144"/>
    </source>
</evidence>
<dbReference type="OrthoDB" id="3260031at2759"/>
<reference evidence="1 2" key="1">
    <citation type="journal article" date="2015" name="Fungal Genet. Biol.">
        <title>Evolution of novel wood decay mechanisms in Agaricales revealed by the genome sequences of Fistulina hepatica and Cylindrobasidium torrendii.</title>
        <authorList>
            <person name="Floudas D."/>
            <person name="Held B.W."/>
            <person name="Riley R."/>
            <person name="Nagy L.G."/>
            <person name="Koehler G."/>
            <person name="Ransdell A.S."/>
            <person name="Younus H."/>
            <person name="Chow J."/>
            <person name="Chiniquy J."/>
            <person name="Lipzen A."/>
            <person name="Tritt A."/>
            <person name="Sun H."/>
            <person name="Haridas S."/>
            <person name="LaButti K."/>
            <person name="Ohm R.A."/>
            <person name="Kues U."/>
            <person name="Blanchette R.A."/>
            <person name="Grigoriev I.V."/>
            <person name="Minto R.E."/>
            <person name="Hibbett D.S."/>
        </authorList>
    </citation>
    <scope>NUCLEOTIDE SEQUENCE [LARGE SCALE GENOMIC DNA]</scope>
    <source>
        <strain evidence="1 2">ATCC 64428</strain>
    </source>
</reference>
<evidence type="ECO:0000313" key="1">
    <source>
        <dbReference type="EMBL" id="KIY52833.1"/>
    </source>
</evidence>
<sequence length="385" mass="43371">MPPRGGRVALQFITTESSTPLAFECYWRDLEQHFDTAGITDLRQKKQWAVHYPDVQTATIMKGVAEYVDNAVTWDVYKKAIEKLYIGDTDDRQWTISDLTYLCGEATHKPFMSLYEFRAFKQSFTVIYSYLKGQNKLLDTEALRMLFATLDSHIINTVASHLAIVRQDHLPGDPYLLDDLLSAIEWALTGMSSNLALITTTTAPAFMPGLPNNQALIASLLGAAQAPQIPQAPPGNMYQRPSPQQYGAPQMHNGNCNYCGIHGHYIHSCPKVETDIHAGLCHRNHFHLVVLPLGTHCPKHIPGQMLREHIRKYHRLNPNQRADQMEPDRQLNPAIDAVVPLAQGFMMEIAGDEFEDRDATIEECEDDEEEATFQAQLEELSGIQV</sequence>
<protein>
    <recommendedName>
        <fullName evidence="3">CCHC-type domain-containing protein</fullName>
    </recommendedName>
</protein>
<gene>
    <name evidence="1" type="ORF">FISHEDRAFT_34794</name>
</gene>
<dbReference type="AlphaFoldDB" id="A0A0D7APX1"/>
<dbReference type="Proteomes" id="UP000054144">
    <property type="component" value="Unassembled WGS sequence"/>
</dbReference>
<proteinExistence type="predicted"/>
<dbReference type="EMBL" id="KN881630">
    <property type="protein sequence ID" value="KIY52833.1"/>
    <property type="molecule type" value="Genomic_DNA"/>
</dbReference>
<organism evidence="1 2">
    <name type="scientific">Fistulina hepatica ATCC 64428</name>
    <dbReference type="NCBI Taxonomy" id="1128425"/>
    <lineage>
        <taxon>Eukaryota</taxon>
        <taxon>Fungi</taxon>
        <taxon>Dikarya</taxon>
        <taxon>Basidiomycota</taxon>
        <taxon>Agaricomycotina</taxon>
        <taxon>Agaricomycetes</taxon>
        <taxon>Agaricomycetidae</taxon>
        <taxon>Agaricales</taxon>
        <taxon>Fistulinaceae</taxon>
        <taxon>Fistulina</taxon>
    </lineage>
</organism>
<evidence type="ECO:0008006" key="3">
    <source>
        <dbReference type="Google" id="ProtNLM"/>
    </source>
</evidence>
<accession>A0A0D7APX1</accession>